<evidence type="ECO:0000259" key="4">
    <source>
        <dbReference type="Pfam" id="PF21365"/>
    </source>
</evidence>
<feature type="domain" description="Glycosyl hydrolase family 31 C-terminal" evidence="4">
    <location>
        <begin position="578"/>
        <end position="659"/>
    </location>
</feature>
<dbReference type="GO" id="GO:0030246">
    <property type="term" value="F:carbohydrate binding"/>
    <property type="evidence" value="ECO:0007669"/>
    <property type="project" value="InterPro"/>
</dbReference>
<dbReference type="Proteomes" id="UP000051181">
    <property type="component" value="Unassembled WGS sequence"/>
</dbReference>
<dbReference type="PANTHER" id="PTHR46959:SF2">
    <property type="entry name" value="SULFOQUINOVOSIDASE"/>
    <property type="match status" value="1"/>
</dbReference>
<sequence length="675" mass="77794">MEISKQANVVIFKDGRLTYNNRVILSGNNDSPILFLGSGKENLKMYRGHFKIKDYIESRIPLVIDKVENQKDTIIIAFKSQDTTYIKLAVSLDDEGRLIIKPILMDGKWNRLWLRLYANQDERIYGCGEQMSYFNLRGKHFPLWTSEPGVGRNKETLTTFWADVKDKAGGNYYTTNYPEPTFISTQKYYCHTTSYQYADFDFRNTNFHELQYWGIPDQVIFETADNYIDLVAKLTNLLGRQPVLPEWTDNGALLGVQGGSKRVEEITQRMLKKGVKLAGIWCQDWEGIRMTSFGKRLFWNWESNEELYPNLKEKIKAWKGKNLKFLAYINPYVANDTEMYKKADTMGFFAKNKAGNTYLVDFGEFYCGVVDFTNPQAFSWFKSIIKKNLIDIGVVGWMADFGEYLPTDIVLNDGSNPMVAHNEWPMLWAKCNYEAVKESGKLGEVVYFMRAGATGSQKYCTLLWAGDQSVNWSLDDGLASTIPAALSAGMTGNGLSHSDIGGYTSLYGNIRSKELFMRWAEMGSFLPFMRTHEGNRPSENFQVYDDDEAIDHFAKCTNVFVDLTEYRHKIIEENATKGTPVQRPLFMQYEKDDEAYEVQYEYLFGPDVLVAPVYEEGRTDWSVYLPNDEWIHLWSGKEYSGGEVNIDSPLGRIPVFYRKKSRFSDLFKSITKKYQ</sequence>
<accession>A0A0R1EY08</accession>
<dbReference type="Gene3D" id="2.60.40.1180">
    <property type="entry name" value="Golgi alpha-mannosidase II"/>
    <property type="match status" value="1"/>
</dbReference>
<dbReference type="InterPro" id="IPR052990">
    <property type="entry name" value="Sulfoquinovosidase_GH31"/>
</dbReference>
<dbReference type="InterPro" id="IPR013780">
    <property type="entry name" value="Glyco_hydro_b"/>
</dbReference>
<dbReference type="InterPro" id="IPR000322">
    <property type="entry name" value="Glyco_hydro_31_TIM"/>
</dbReference>
<dbReference type="InterPro" id="IPR011013">
    <property type="entry name" value="Gal_mutarotase_sf_dom"/>
</dbReference>
<dbReference type="InterPro" id="IPR044112">
    <property type="entry name" value="YihQ_TIM-like"/>
</dbReference>
<dbReference type="SUPFAM" id="SSF51445">
    <property type="entry name" value="(Trans)glycosidases"/>
    <property type="match status" value="1"/>
</dbReference>
<dbReference type="AlphaFoldDB" id="A0A0R1EY08"/>
<comment type="similarity">
    <text evidence="1 2">Belongs to the glycosyl hydrolase 31 family.</text>
</comment>
<dbReference type="InterPro" id="IPR017853">
    <property type="entry name" value="GH"/>
</dbReference>
<dbReference type="InterPro" id="IPR048395">
    <property type="entry name" value="Glyco_hydro_31_C"/>
</dbReference>
<dbReference type="Gene3D" id="3.20.20.80">
    <property type="entry name" value="Glycosidases"/>
    <property type="match status" value="1"/>
</dbReference>
<gene>
    <name evidence="5" type="ORF">FD22_GL002399</name>
</gene>
<comment type="caution">
    <text evidence="5">The sequence shown here is derived from an EMBL/GenBank/DDBJ whole genome shotgun (WGS) entry which is preliminary data.</text>
</comment>
<dbReference type="SUPFAM" id="SSF51011">
    <property type="entry name" value="Glycosyl hydrolase domain"/>
    <property type="match status" value="1"/>
</dbReference>
<keyword evidence="2" id="KW-0378">Hydrolase</keyword>
<dbReference type="Gene3D" id="2.60.40.1760">
    <property type="entry name" value="glycosyl hydrolase (family 31)"/>
    <property type="match status" value="1"/>
</dbReference>
<dbReference type="eggNOG" id="COG1501">
    <property type="taxonomic scope" value="Bacteria"/>
</dbReference>
<dbReference type="RefSeq" id="WP_010009379.1">
    <property type="nucleotide sequence ID" value="NZ_AZCN01000082.1"/>
</dbReference>
<evidence type="ECO:0000256" key="2">
    <source>
        <dbReference type="RuleBase" id="RU361185"/>
    </source>
</evidence>
<dbReference type="GeneID" id="65916154"/>
<dbReference type="GO" id="GO:0004553">
    <property type="term" value="F:hydrolase activity, hydrolyzing O-glycosyl compounds"/>
    <property type="evidence" value="ECO:0007669"/>
    <property type="project" value="InterPro"/>
</dbReference>
<dbReference type="SUPFAM" id="SSF74650">
    <property type="entry name" value="Galactose mutarotase-like"/>
    <property type="match status" value="1"/>
</dbReference>
<proteinExistence type="inferred from homology"/>
<feature type="domain" description="Glycoside hydrolase family 31 TIM barrel" evidence="3">
    <location>
        <begin position="259"/>
        <end position="567"/>
    </location>
</feature>
<dbReference type="GO" id="GO:0005975">
    <property type="term" value="P:carbohydrate metabolic process"/>
    <property type="evidence" value="ECO:0007669"/>
    <property type="project" value="InterPro"/>
</dbReference>
<protein>
    <submittedName>
        <fullName evidence="5">Alpha-glucosidase</fullName>
    </submittedName>
</protein>
<dbReference type="Pfam" id="PF21365">
    <property type="entry name" value="Glyco_hydro_31_3rd"/>
    <property type="match status" value="1"/>
</dbReference>
<name>A0A0R1EY08_9LACO</name>
<dbReference type="Pfam" id="PF01055">
    <property type="entry name" value="Glyco_hydro_31_2nd"/>
    <property type="match status" value="1"/>
</dbReference>
<organism evidence="5 6">
    <name type="scientific">Loigolactobacillus coryniformis subsp. coryniformis KCTC 3167 = DSM 20001</name>
    <dbReference type="NCBI Taxonomy" id="913848"/>
    <lineage>
        <taxon>Bacteria</taxon>
        <taxon>Bacillati</taxon>
        <taxon>Bacillota</taxon>
        <taxon>Bacilli</taxon>
        <taxon>Lactobacillales</taxon>
        <taxon>Lactobacillaceae</taxon>
        <taxon>Loigolactobacillus</taxon>
    </lineage>
</organism>
<dbReference type="NCBIfam" id="NF007746">
    <property type="entry name" value="PRK10426.1"/>
    <property type="match status" value="1"/>
</dbReference>
<dbReference type="CDD" id="cd14752">
    <property type="entry name" value="GH31_N"/>
    <property type="match status" value="1"/>
</dbReference>
<dbReference type="CDD" id="cd06594">
    <property type="entry name" value="GH31_glucosidase_YihQ"/>
    <property type="match status" value="1"/>
</dbReference>
<reference evidence="5 6" key="1">
    <citation type="journal article" date="2015" name="Genome Announc.">
        <title>Expanding the biotechnology potential of lactobacilli through comparative genomics of 213 strains and associated genera.</title>
        <authorList>
            <person name="Sun Z."/>
            <person name="Harris H.M."/>
            <person name="McCann A."/>
            <person name="Guo C."/>
            <person name="Argimon S."/>
            <person name="Zhang W."/>
            <person name="Yang X."/>
            <person name="Jeffery I.B."/>
            <person name="Cooney J.C."/>
            <person name="Kagawa T.F."/>
            <person name="Liu W."/>
            <person name="Song Y."/>
            <person name="Salvetti E."/>
            <person name="Wrobel A."/>
            <person name="Rasinkangas P."/>
            <person name="Parkhill J."/>
            <person name="Rea M.C."/>
            <person name="O'Sullivan O."/>
            <person name="Ritari J."/>
            <person name="Douillard F.P."/>
            <person name="Paul Ross R."/>
            <person name="Yang R."/>
            <person name="Briner A.E."/>
            <person name="Felis G.E."/>
            <person name="de Vos W.M."/>
            <person name="Barrangou R."/>
            <person name="Klaenhammer T.R."/>
            <person name="Caufield P.W."/>
            <person name="Cui Y."/>
            <person name="Zhang H."/>
            <person name="O'Toole P.W."/>
        </authorList>
    </citation>
    <scope>NUCLEOTIDE SEQUENCE [LARGE SCALE GENOMIC DNA]</scope>
    <source>
        <strain evidence="5 6">DSM 20001</strain>
    </source>
</reference>
<evidence type="ECO:0000259" key="3">
    <source>
        <dbReference type="Pfam" id="PF01055"/>
    </source>
</evidence>
<dbReference type="EMBL" id="AZCN01000082">
    <property type="protein sequence ID" value="KRK14444.1"/>
    <property type="molecule type" value="Genomic_DNA"/>
</dbReference>
<evidence type="ECO:0000313" key="6">
    <source>
        <dbReference type="Proteomes" id="UP000051181"/>
    </source>
</evidence>
<dbReference type="PANTHER" id="PTHR46959">
    <property type="entry name" value="SULFOQUINOVOSIDASE"/>
    <property type="match status" value="1"/>
</dbReference>
<evidence type="ECO:0000313" key="5">
    <source>
        <dbReference type="EMBL" id="KRK14444.1"/>
    </source>
</evidence>
<keyword evidence="2" id="KW-0326">Glycosidase</keyword>
<evidence type="ECO:0000256" key="1">
    <source>
        <dbReference type="ARBA" id="ARBA00007806"/>
    </source>
</evidence>
<dbReference type="PATRIC" id="fig|913848.6.peg.2448"/>